<dbReference type="OrthoDB" id="5845191at2759"/>
<dbReference type="EMBL" id="UZAH01027025">
    <property type="protein sequence ID" value="VDO87860.1"/>
    <property type="molecule type" value="Genomic_DNA"/>
</dbReference>
<dbReference type="Proteomes" id="UP000050761">
    <property type="component" value="Unassembled WGS sequence"/>
</dbReference>
<keyword evidence="3" id="KW-1185">Reference proteome</keyword>
<accession>A0A3P7YIL8</accession>
<name>A0A3P7YIL8_HELPZ</name>
<dbReference type="AlphaFoldDB" id="A0A3P7YIL8"/>
<evidence type="ECO:0000313" key="4">
    <source>
        <dbReference type="WBParaSite" id="HPBE_0001121601-mRNA-1"/>
    </source>
</evidence>
<gene>
    <name evidence="2" type="ORF">HPBE_LOCUS11219</name>
</gene>
<reference evidence="2 3" key="1">
    <citation type="submission" date="2018-11" db="EMBL/GenBank/DDBJ databases">
        <authorList>
            <consortium name="Pathogen Informatics"/>
        </authorList>
    </citation>
    <scope>NUCLEOTIDE SEQUENCE [LARGE SCALE GENOMIC DNA]</scope>
</reference>
<evidence type="ECO:0000313" key="2">
    <source>
        <dbReference type="EMBL" id="VDO87860.1"/>
    </source>
</evidence>
<protein>
    <submittedName>
        <fullName evidence="4">Reverse transcriptase domain-containing protein</fullName>
    </submittedName>
</protein>
<sequence>MMDLSGTSATTVTFTRGNQEHTATEYTDEDVETGALKAVDATRHGFFDDWKELSDNQCGFVACCGTIDTIHTARLLVEKHREEQRPVHIATLDVEKAFDRVPQTEGSFHPITTFITGTDVIPSLTQVYEMPPLSKPLQTTPPTGNDDSSNTAGHVAQIRLPVSLEFYSFSQFGDFSVG</sequence>
<proteinExistence type="predicted"/>
<feature type="region of interest" description="Disordered" evidence="1">
    <location>
        <begin position="1"/>
        <end position="26"/>
    </location>
</feature>
<reference evidence="4" key="2">
    <citation type="submission" date="2019-09" db="UniProtKB">
        <authorList>
            <consortium name="WormBaseParasite"/>
        </authorList>
    </citation>
    <scope>IDENTIFICATION</scope>
</reference>
<feature type="compositionally biased region" description="Polar residues" evidence="1">
    <location>
        <begin position="1"/>
        <end position="17"/>
    </location>
</feature>
<evidence type="ECO:0000256" key="1">
    <source>
        <dbReference type="SAM" id="MobiDB-lite"/>
    </source>
</evidence>
<evidence type="ECO:0000313" key="3">
    <source>
        <dbReference type="Proteomes" id="UP000050761"/>
    </source>
</evidence>
<organism evidence="2">
    <name type="scientific">Heligmosomoides polygyrus</name>
    <name type="common">Parasitic roundworm</name>
    <dbReference type="NCBI Taxonomy" id="6339"/>
    <lineage>
        <taxon>Eukaryota</taxon>
        <taxon>Metazoa</taxon>
        <taxon>Ecdysozoa</taxon>
        <taxon>Nematoda</taxon>
        <taxon>Chromadorea</taxon>
        <taxon>Rhabditida</taxon>
        <taxon>Rhabditina</taxon>
        <taxon>Rhabditomorpha</taxon>
        <taxon>Strongyloidea</taxon>
        <taxon>Heligmosomidae</taxon>
        <taxon>Heligmosomoides</taxon>
    </lineage>
</organism>
<dbReference type="WBParaSite" id="HPBE_0001121601-mRNA-1">
    <property type="protein sequence ID" value="HPBE_0001121601-mRNA-1"/>
    <property type="gene ID" value="HPBE_0001121601"/>
</dbReference>